<dbReference type="SUPFAM" id="SSF46689">
    <property type="entry name" value="Homeodomain-like"/>
    <property type="match status" value="1"/>
</dbReference>
<dbReference type="Pfam" id="PF00440">
    <property type="entry name" value="TetR_N"/>
    <property type="match status" value="1"/>
</dbReference>
<proteinExistence type="predicted"/>
<dbReference type="SUPFAM" id="SSF48498">
    <property type="entry name" value="Tetracyclin repressor-like, C-terminal domain"/>
    <property type="match status" value="1"/>
</dbReference>
<organism evidence="6 7">
    <name type="scientific">Micromonospora krabiensis</name>
    <dbReference type="NCBI Taxonomy" id="307121"/>
    <lineage>
        <taxon>Bacteria</taxon>
        <taxon>Bacillati</taxon>
        <taxon>Actinomycetota</taxon>
        <taxon>Actinomycetes</taxon>
        <taxon>Micromonosporales</taxon>
        <taxon>Micromonosporaceae</taxon>
        <taxon>Micromonospora</taxon>
    </lineage>
</organism>
<dbReference type="Gene3D" id="1.10.357.10">
    <property type="entry name" value="Tetracycline Repressor, domain 2"/>
    <property type="match status" value="1"/>
</dbReference>
<dbReference type="PANTHER" id="PTHR30055">
    <property type="entry name" value="HTH-TYPE TRANSCRIPTIONAL REGULATOR RUTR"/>
    <property type="match status" value="1"/>
</dbReference>
<evidence type="ECO:0000256" key="1">
    <source>
        <dbReference type="ARBA" id="ARBA00023015"/>
    </source>
</evidence>
<dbReference type="GO" id="GO:0003700">
    <property type="term" value="F:DNA-binding transcription factor activity"/>
    <property type="evidence" value="ECO:0007669"/>
    <property type="project" value="TreeGrafter"/>
</dbReference>
<evidence type="ECO:0000259" key="5">
    <source>
        <dbReference type="PROSITE" id="PS50977"/>
    </source>
</evidence>
<dbReference type="GO" id="GO:0000976">
    <property type="term" value="F:transcription cis-regulatory region binding"/>
    <property type="evidence" value="ECO:0007669"/>
    <property type="project" value="TreeGrafter"/>
</dbReference>
<dbReference type="EMBL" id="LT598496">
    <property type="protein sequence ID" value="SBV24981.1"/>
    <property type="molecule type" value="Genomic_DNA"/>
</dbReference>
<dbReference type="Proteomes" id="UP000199393">
    <property type="component" value="Chromosome I"/>
</dbReference>
<dbReference type="PANTHER" id="PTHR30055:SF234">
    <property type="entry name" value="HTH-TYPE TRANSCRIPTIONAL REGULATOR BETI"/>
    <property type="match status" value="1"/>
</dbReference>
<protein>
    <submittedName>
        <fullName evidence="6">Transcriptional regulator, TetR family</fullName>
    </submittedName>
</protein>
<dbReference type="RefSeq" id="WP_091597824.1">
    <property type="nucleotide sequence ID" value="NZ_JBHRWG010000002.1"/>
</dbReference>
<evidence type="ECO:0000313" key="7">
    <source>
        <dbReference type="Proteomes" id="UP000199393"/>
    </source>
</evidence>
<evidence type="ECO:0000256" key="4">
    <source>
        <dbReference type="PROSITE-ProRule" id="PRU00335"/>
    </source>
</evidence>
<accession>A0A1C3MXE6</accession>
<evidence type="ECO:0000256" key="3">
    <source>
        <dbReference type="ARBA" id="ARBA00023163"/>
    </source>
</evidence>
<sequence length="186" mass="20546">MTGNVPRRADALRNHERIVAAARELFTAKGLQVTVPEIAEHAGVGRATVYRSYPSKQDLIVAVARQQFAELEEQTRGALRAADPYREFRSYLPDLFVRLARDRVLADAFFAGEIVPAARILELIGHLVQAAKAFGPIRPDAGELDVRVILCGAVRQLIVLGQDDPAVWRRYGELVLNAFHASATPH</sequence>
<dbReference type="InterPro" id="IPR036271">
    <property type="entry name" value="Tet_transcr_reg_TetR-rel_C_sf"/>
</dbReference>
<name>A0A1C3MXE6_9ACTN</name>
<dbReference type="InterPro" id="IPR001647">
    <property type="entry name" value="HTH_TetR"/>
</dbReference>
<reference evidence="7" key="1">
    <citation type="submission" date="2016-06" db="EMBL/GenBank/DDBJ databases">
        <authorList>
            <person name="Varghese N."/>
        </authorList>
    </citation>
    <scope>NUCLEOTIDE SEQUENCE [LARGE SCALE GENOMIC DNA]</scope>
    <source>
        <strain evidence="7">DSM 45344</strain>
    </source>
</reference>
<feature type="DNA-binding region" description="H-T-H motif" evidence="4">
    <location>
        <begin position="34"/>
        <end position="53"/>
    </location>
</feature>
<feature type="domain" description="HTH tetR-type" evidence="5">
    <location>
        <begin position="12"/>
        <end position="71"/>
    </location>
</feature>
<evidence type="ECO:0000256" key="2">
    <source>
        <dbReference type="ARBA" id="ARBA00023125"/>
    </source>
</evidence>
<keyword evidence="1" id="KW-0805">Transcription regulation</keyword>
<evidence type="ECO:0000313" key="6">
    <source>
        <dbReference type="EMBL" id="SBV24981.1"/>
    </source>
</evidence>
<dbReference type="AlphaFoldDB" id="A0A1C3MXE6"/>
<dbReference type="STRING" id="307121.GA0070620_0449"/>
<gene>
    <name evidence="6" type="ORF">GA0070620_0449</name>
</gene>
<keyword evidence="2 4" id="KW-0238">DNA-binding</keyword>
<keyword evidence="3" id="KW-0804">Transcription</keyword>
<dbReference type="InterPro" id="IPR009057">
    <property type="entry name" value="Homeodomain-like_sf"/>
</dbReference>
<keyword evidence="7" id="KW-1185">Reference proteome</keyword>
<dbReference type="OrthoDB" id="9795011at2"/>
<dbReference type="InterPro" id="IPR050109">
    <property type="entry name" value="HTH-type_TetR-like_transc_reg"/>
</dbReference>
<dbReference type="PRINTS" id="PR00455">
    <property type="entry name" value="HTHTETR"/>
</dbReference>
<dbReference type="PROSITE" id="PS50977">
    <property type="entry name" value="HTH_TETR_2"/>
    <property type="match status" value="1"/>
</dbReference>